<reference evidence="5" key="1">
    <citation type="submission" date="2024-05" db="EMBL/GenBank/DDBJ databases">
        <title>Whole genome shotgun sequence of Streptomyces hydrogenans NBRC 13475.</title>
        <authorList>
            <person name="Komaki H."/>
            <person name="Tamura T."/>
        </authorList>
    </citation>
    <scope>NUCLEOTIDE SEQUENCE</scope>
    <source>
        <strain evidence="5">NBRC 13475</strain>
    </source>
</reference>
<dbReference type="CDD" id="cd00063">
    <property type="entry name" value="FN3"/>
    <property type="match status" value="1"/>
</dbReference>
<dbReference type="SUPFAM" id="SSF49265">
    <property type="entry name" value="Fibronectin type III"/>
    <property type="match status" value="1"/>
</dbReference>
<evidence type="ECO:0000313" key="6">
    <source>
        <dbReference type="Proteomes" id="UP001052739"/>
    </source>
</evidence>
<name>A0ABQ3PR98_9ACTN</name>
<evidence type="ECO:0000256" key="1">
    <source>
        <dbReference type="ARBA" id="ARBA00023295"/>
    </source>
</evidence>
<evidence type="ECO:0000256" key="3">
    <source>
        <dbReference type="SAM" id="SignalP"/>
    </source>
</evidence>
<evidence type="ECO:0000313" key="5">
    <source>
        <dbReference type="EMBL" id="GHI27546.1"/>
    </source>
</evidence>
<dbReference type="Gene3D" id="3.40.50.1820">
    <property type="entry name" value="alpha/beta hydrolase"/>
    <property type="match status" value="2"/>
</dbReference>
<dbReference type="PROSITE" id="PS50853">
    <property type="entry name" value="FN3"/>
    <property type="match status" value="1"/>
</dbReference>
<accession>A0ABQ3PR98</accession>
<keyword evidence="1" id="KW-0378">Hydrolase</keyword>
<dbReference type="PANTHER" id="PTHR42972:SF8">
    <property type="entry name" value="POLYHYDROXYBUTYRATE DEPOLYMERASE"/>
    <property type="match status" value="1"/>
</dbReference>
<feature type="domain" description="Fibronectin type-III" evidence="4">
    <location>
        <begin position="352"/>
        <end position="436"/>
    </location>
</feature>
<comment type="caution">
    <text evidence="5">The sequence shown here is derived from an EMBL/GenBank/DDBJ whole genome shotgun (WGS) entry which is preliminary data.</text>
</comment>
<feature type="signal peptide" evidence="3">
    <location>
        <begin position="1"/>
        <end position="26"/>
    </location>
</feature>
<dbReference type="InterPro" id="IPR036116">
    <property type="entry name" value="FN3_sf"/>
</dbReference>
<protein>
    <recommendedName>
        <fullName evidence="4">Fibronectin type-III domain-containing protein</fullName>
    </recommendedName>
</protein>
<dbReference type="SMART" id="SM00060">
    <property type="entry name" value="FN3"/>
    <property type="match status" value="1"/>
</dbReference>
<dbReference type="SUPFAM" id="SSF53474">
    <property type="entry name" value="alpha/beta-Hydrolases"/>
    <property type="match status" value="1"/>
</dbReference>
<gene>
    <name evidence="5" type="ORF">Shyd_89170</name>
</gene>
<dbReference type="EMBL" id="BNDW01000117">
    <property type="protein sequence ID" value="GHI27546.1"/>
    <property type="molecule type" value="Genomic_DNA"/>
</dbReference>
<dbReference type="Pfam" id="PF00041">
    <property type="entry name" value="fn3"/>
    <property type="match status" value="1"/>
</dbReference>
<sequence>MKIRKFLVAALAAVGIAATTVGGATAAVPAPTTGSLQRYDISSTYVSGLSSGGFMANQMHVAHSDVFDGAGIFSAGPYDCAQNNLNTALYGCMDTFMARKTPAQLEQLTRDRAAAGKLDPVANLSGDKVWLFHGTNDSTVKAPVNDDLATYYRDLGSNVVYNNTSASGHAWVSPIGPNSCTSTSSPYVNNCGGDPVKDMLTHLLGSVNPASSSALTGKLVQFDQSTYTPGGSPSAISMGNEGFAYVPRSCQSGASCKLMVTLHGCYQYFGLVGNALMDKAYLNEYADTNNLIVLYPQATTMTGNPRGCWDWWGYKSADYAQKSGPQMTAVMNMAKALGAGGTTTTPTPTLPAPAGLTVTGTTDTTASLSWTPVPGAVSYDVYRNGTKVNGAPVTTTAHTDSGLAAGTTYGYAVAAVDASGTTGTRSAAVDATTTGAAAVCVTASNYAHTTAGRAHQSGGYTYANGSDQNLGLWNVLATSTIKQTSPGYWVTC</sequence>
<dbReference type="Gene3D" id="2.60.40.10">
    <property type="entry name" value="Immunoglobulins"/>
    <property type="match status" value="1"/>
</dbReference>
<feature type="chain" id="PRO_5045165071" description="Fibronectin type-III domain-containing protein" evidence="3">
    <location>
        <begin position="27"/>
        <end position="492"/>
    </location>
</feature>
<dbReference type="RefSeq" id="WP_190224004.1">
    <property type="nucleotide sequence ID" value="NZ_BNBS01000046.1"/>
</dbReference>
<dbReference type="InterPro" id="IPR003961">
    <property type="entry name" value="FN3_dom"/>
</dbReference>
<keyword evidence="6" id="KW-1185">Reference proteome</keyword>
<dbReference type="Pfam" id="PF00326">
    <property type="entry name" value="Peptidase_S9"/>
    <property type="match status" value="1"/>
</dbReference>
<evidence type="ECO:0000259" key="4">
    <source>
        <dbReference type="PROSITE" id="PS50853"/>
    </source>
</evidence>
<keyword evidence="2" id="KW-0624">Polysaccharide degradation</keyword>
<proteinExistence type="predicted"/>
<dbReference type="InterPro" id="IPR013783">
    <property type="entry name" value="Ig-like_fold"/>
</dbReference>
<dbReference type="PANTHER" id="PTHR42972">
    <property type="entry name" value="TOL-PAL SYSTEM PROTEIN TOLB"/>
    <property type="match status" value="1"/>
</dbReference>
<keyword evidence="3" id="KW-0732">Signal</keyword>
<organism evidence="5 6">
    <name type="scientific">Streptomyces hydrogenans</name>
    <dbReference type="NCBI Taxonomy" id="1873719"/>
    <lineage>
        <taxon>Bacteria</taxon>
        <taxon>Bacillati</taxon>
        <taxon>Actinomycetota</taxon>
        <taxon>Actinomycetes</taxon>
        <taxon>Kitasatosporales</taxon>
        <taxon>Streptomycetaceae</taxon>
        <taxon>Streptomyces</taxon>
    </lineage>
</organism>
<evidence type="ECO:0000256" key="2">
    <source>
        <dbReference type="ARBA" id="ARBA00023326"/>
    </source>
</evidence>
<dbReference type="Proteomes" id="UP001052739">
    <property type="component" value="Unassembled WGS sequence"/>
</dbReference>
<dbReference type="InterPro" id="IPR029058">
    <property type="entry name" value="AB_hydrolase_fold"/>
</dbReference>
<keyword evidence="1" id="KW-0326">Glycosidase</keyword>
<dbReference type="InterPro" id="IPR001375">
    <property type="entry name" value="Peptidase_S9_cat"/>
</dbReference>
<keyword evidence="2" id="KW-0119">Carbohydrate metabolism</keyword>